<reference evidence="1 2" key="2">
    <citation type="journal article" date="1996" name="DNA Res.">
        <title>Sequence analysis of the genome of the unicellular cyanobacterium Synechocystis sp. strain PCC6803. II. Sequence determination of the entire genome and assignment of potential protein-coding regions.</title>
        <authorList>
            <person name="Kaneko T."/>
            <person name="Sato S."/>
            <person name="Kotani H."/>
            <person name="Tanaka A."/>
            <person name="Asamizu E."/>
            <person name="Nakamura Y."/>
            <person name="Miyajima N."/>
            <person name="Hirosawa M."/>
            <person name="Sugiura M."/>
            <person name="Sasamoto S."/>
            <person name="Kimura T."/>
            <person name="Hosouchi T."/>
            <person name="Matsuno A."/>
            <person name="Muraki A."/>
            <person name="Nakazaki N."/>
            <person name="Naruo K."/>
            <person name="Okumura S."/>
            <person name="Shimpo S."/>
            <person name="Takeuchi C."/>
            <person name="Wada T."/>
            <person name="Watanabe A."/>
            <person name="Yamada M."/>
            <person name="Yasuda M."/>
            <person name="Tabata S."/>
        </authorList>
    </citation>
    <scope>NUCLEOTIDE SEQUENCE [LARGE SCALE GENOMIC DNA]</scope>
    <source>
        <strain evidence="2">ATCC 27184 / PCC 6803 / Kazusa</strain>
    </source>
</reference>
<dbReference type="Proteomes" id="UP000001425">
    <property type="component" value="Chromosome"/>
</dbReference>
<sequence length="178" mass="19737">MKGRKRHLIVDSLGLVLKVIVTEANASERIVTAYALMSLLKEGTQLLESVKSMLVDQGYRGDTFGLAIWLLTQAKVQVISRSGKSFEVLPKRWIVDRTFSWQRFCCPLCRSGDNGQNYTVETFKGSYSDNESLLTSQPWWGNSDLAFGALSQVEGELGFPNNTLDGIAGPLFAFDFSA</sequence>
<reference evidence="1 2" key="1">
    <citation type="journal article" date="1995" name="DNA Res.">
        <title>Sequence analysis of the genome of the unicellular cyanobacterium Synechocystis sp. strain PCC6803. I. Sequence features in the 1 Mb region from map positions 64% to 92% of the genome.</title>
        <authorList>
            <person name="Kaneko T."/>
            <person name="Tanaka A."/>
            <person name="Sato S."/>
            <person name="Kotani H."/>
            <person name="Sazuka T."/>
            <person name="Miyajima N."/>
            <person name="Sugiura M."/>
            <person name="Tabata S."/>
        </authorList>
    </citation>
    <scope>NUCLEOTIDE SEQUENCE [LARGE SCALE GENOMIC DNA]</scope>
    <source>
        <strain evidence="2">ATCC 27184 / PCC 6803 / Kazusa</strain>
    </source>
</reference>
<gene>
    <name evidence="1" type="ordered locus">slr1246</name>
</gene>
<name>P73780_SYNY3</name>
<dbReference type="EnsemblBacteria" id="BAA17832">
    <property type="protein sequence ID" value="BAA17832"/>
    <property type="gene ID" value="BAA17832"/>
</dbReference>
<dbReference type="PaxDb" id="1148-1652914"/>
<organism evidence="1 2">
    <name type="scientific">Synechocystis sp. (strain ATCC 27184 / PCC 6803 / Kazusa)</name>
    <dbReference type="NCBI Taxonomy" id="1111708"/>
    <lineage>
        <taxon>Bacteria</taxon>
        <taxon>Bacillati</taxon>
        <taxon>Cyanobacteriota</taxon>
        <taxon>Cyanophyceae</taxon>
        <taxon>Synechococcales</taxon>
        <taxon>Merismopediaceae</taxon>
        <taxon>Synechocystis</taxon>
    </lineage>
</organism>
<accession>P73780</accession>
<keyword evidence="2" id="KW-1185">Reference proteome</keyword>
<proteinExistence type="predicted"/>
<dbReference type="PhylomeDB" id="P73780"/>
<dbReference type="eggNOG" id="COG3293">
    <property type="taxonomic scope" value="Bacteria"/>
</dbReference>
<evidence type="ECO:0000313" key="2">
    <source>
        <dbReference type="Proteomes" id="UP000001425"/>
    </source>
</evidence>
<protein>
    <submittedName>
        <fullName evidence="1">Transposase</fullName>
    </submittedName>
</protein>
<dbReference type="STRING" id="1148.gene:10498700"/>
<evidence type="ECO:0000313" key="1">
    <source>
        <dbReference type="EMBL" id="BAA17832.1"/>
    </source>
</evidence>
<dbReference type="AlphaFoldDB" id="P73780"/>
<dbReference type="InParanoid" id="P73780"/>
<dbReference type="PANTHER" id="PTHR30007:SF0">
    <property type="entry name" value="TRANSPOSASE"/>
    <property type="match status" value="1"/>
</dbReference>
<dbReference type="PIR" id="S74871">
    <property type="entry name" value="S74871"/>
</dbReference>
<dbReference type="KEGG" id="syn:slr1246"/>
<dbReference type="PANTHER" id="PTHR30007">
    <property type="entry name" value="PHP DOMAIN PROTEIN"/>
    <property type="match status" value="1"/>
</dbReference>
<dbReference type="EMBL" id="BA000022">
    <property type="protein sequence ID" value="BAA17832.1"/>
    <property type="molecule type" value="Genomic_DNA"/>
</dbReference>